<dbReference type="EMBL" id="VIIS01000599">
    <property type="protein sequence ID" value="KAF0307149.1"/>
    <property type="molecule type" value="Genomic_DNA"/>
</dbReference>
<sequence length="225" mass="23405">MGRPVRAVVAAATAAAPALAGLRAEPLRCGTDHTCSLHQYCSPATGTCEACYDICHPGTKNYGRDRCETSCQDYLHDLKYQGKNDSIDVTDVMARAPAGPPVISPKSSTVPQYAVGGRPSLSFSAKPGEEVKRRSRHPSEDTCPGDYSAVYDNPALVATPPPTGGAAAAAAAGGRPLSVGGTSLQSRDSFRPPGSVPSSGRTESGRRPREVDITDMSPATTVEAF</sequence>
<dbReference type="OrthoDB" id="6399019at2759"/>
<evidence type="ECO:0000313" key="2">
    <source>
        <dbReference type="EMBL" id="KAF0307149.1"/>
    </source>
</evidence>
<evidence type="ECO:0000313" key="3">
    <source>
        <dbReference type="Proteomes" id="UP000440578"/>
    </source>
</evidence>
<evidence type="ECO:0000256" key="1">
    <source>
        <dbReference type="SAM" id="MobiDB-lite"/>
    </source>
</evidence>
<name>A0A6A4WPF4_AMPAM</name>
<feature type="compositionally biased region" description="Basic and acidic residues" evidence="1">
    <location>
        <begin position="127"/>
        <end position="140"/>
    </location>
</feature>
<dbReference type="AlphaFoldDB" id="A0A6A4WPF4"/>
<organism evidence="2 3">
    <name type="scientific">Amphibalanus amphitrite</name>
    <name type="common">Striped barnacle</name>
    <name type="synonym">Balanus amphitrite</name>
    <dbReference type="NCBI Taxonomy" id="1232801"/>
    <lineage>
        <taxon>Eukaryota</taxon>
        <taxon>Metazoa</taxon>
        <taxon>Ecdysozoa</taxon>
        <taxon>Arthropoda</taxon>
        <taxon>Crustacea</taxon>
        <taxon>Multicrustacea</taxon>
        <taxon>Cirripedia</taxon>
        <taxon>Thoracica</taxon>
        <taxon>Thoracicalcarea</taxon>
        <taxon>Balanomorpha</taxon>
        <taxon>Balanoidea</taxon>
        <taxon>Balanidae</taxon>
        <taxon>Amphibalaninae</taxon>
        <taxon>Amphibalanus</taxon>
    </lineage>
</organism>
<accession>A0A6A4WPF4</accession>
<keyword evidence="3" id="KW-1185">Reference proteome</keyword>
<feature type="compositionally biased region" description="Low complexity" evidence="1">
    <location>
        <begin position="164"/>
        <end position="174"/>
    </location>
</feature>
<proteinExistence type="predicted"/>
<gene>
    <name evidence="2" type="ORF">FJT64_021454</name>
</gene>
<dbReference type="Proteomes" id="UP000440578">
    <property type="component" value="Unassembled WGS sequence"/>
</dbReference>
<reference evidence="2 3" key="1">
    <citation type="submission" date="2019-07" db="EMBL/GenBank/DDBJ databases">
        <title>Draft genome assembly of a fouling barnacle, Amphibalanus amphitrite (Darwin, 1854): The first reference genome for Thecostraca.</title>
        <authorList>
            <person name="Kim W."/>
        </authorList>
    </citation>
    <scope>NUCLEOTIDE SEQUENCE [LARGE SCALE GENOMIC DNA]</scope>
    <source>
        <strain evidence="2">SNU_AA5</strain>
        <tissue evidence="2">Soma without cirri and trophi</tissue>
    </source>
</reference>
<feature type="compositionally biased region" description="Basic and acidic residues" evidence="1">
    <location>
        <begin position="203"/>
        <end position="212"/>
    </location>
</feature>
<protein>
    <submittedName>
        <fullName evidence="2">Uncharacterized protein</fullName>
    </submittedName>
</protein>
<comment type="caution">
    <text evidence="2">The sequence shown here is derived from an EMBL/GenBank/DDBJ whole genome shotgun (WGS) entry which is preliminary data.</text>
</comment>
<feature type="region of interest" description="Disordered" evidence="1">
    <location>
        <begin position="116"/>
        <end position="225"/>
    </location>
</feature>